<keyword evidence="2" id="KW-0614">Plasmid</keyword>
<evidence type="ECO:0000313" key="3">
    <source>
        <dbReference type="Proteomes" id="UP000275571"/>
    </source>
</evidence>
<dbReference type="PROSITE" id="PS51257">
    <property type="entry name" value="PROKAR_LIPOPROTEIN"/>
    <property type="match status" value="1"/>
</dbReference>
<accession>A0A386PMX5</accession>
<keyword evidence="3" id="KW-1185">Reference proteome</keyword>
<geneLocation type="plasmid" evidence="2 3">
    <name>lp129</name>
</geneLocation>
<organism evidence="2 3">
    <name type="scientific">Borrelia turcica IST7</name>
    <dbReference type="NCBI Taxonomy" id="1104446"/>
    <lineage>
        <taxon>Bacteria</taxon>
        <taxon>Pseudomonadati</taxon>
        <taxon>Spirochaetota</taxon>
        <taxon>Spirochaetia</taxon>
        <taxon>Spirochaetales</taxon>
        <taxon>Borreliaceae</taxon>
        <taxon>Borrelia</taxon>
    </lineage>
</organism>
<dbReference type="KEGG" id="btur:DB313_05145"/>
<dbReference type="EMBL" id="CP028885">
    <property type="protein sequence ID" value="AYE36886.1"/>
    <property type="molecule type" value="Genomic_DNA"/>
</dbReference>
<feature type="region of interest" description="Disordered" evidence="1">
    <location>
        <begin position="58"/>
        <end position="82"/>
    </location>
</feature>
<feature type="compositionally biased region" description="Basic and acidic residues" evidence="1">
    <location>
        <begin position="71"/>
        <end position="82"/>
    </location>
</feature>
<evidence type="ECO:0000313" key="2">
    <source>
        <dbReference type="EMBL" id="AYE36886.1"/>
    </source>
</evidence>
<proteinExistence type="predicted"/>
<sequence length="335" mass="36459">MSKGNMCIVILITTMFIVSCKLFESDDANKEHASGSDAASGTSGIGAVALGQYGSDDVENPLNDEPASDGSEGKKENSVAKLTQDDKEKLKAFFDKTMGYTDALYHYIYKLYKRAYSKLGVYSDCYVYEIECFSSGPTAERKAGLEELKKYKLKDEFEKLKEKLKGIASGYDPKILTDAIEKFTKAIEEAEKAEAKIETEDDYAKAKKADENKKRENVERLKTVKSASDFSAKAVDVAVVAYAEAFLSVVDTLSSGKFKEAVTEFTVAAKKFADGKKGDKSIFAIASAIAGMGSGNYEAAFTEARGYAAQVTGEEGNKLVTAIEKLSDTYKTVKP</sequence>
<dbReference type="Proteomes" id="UP000275571">
    <property type="component" value="Plasmid lp129"/>
</dbReference>
<evidence type="ECO:0008006" key="4">
    <source>
        <dbReference type="Google" id="ProtNLM"/>
    </source>
</evidence>
<evidence type="ECO:0000256" key="1">
    <source>
        <dbReference type="SAM" id="MobiDB-lite"/>
    </source>
</evidence>
<dbReference type="AlphaFoldDB" id="A0A386PMX5"/>
<dbReference type="RefSeq" id="WP_120104806.1">
    <property type="nucleotide sequence ID" value="NZ_CP028885.1"/>
</dbReference>
<gene>
    <name evidence="2" type="ORF">DB313_05145</name>
</gene>
<protein>
    <recommendedName>
        <fullName evidence="4">Lipoprotein</fullName>
    </recommendedName>
</protein>
<name>A0A386PMX5_9SPIR</name>
<reference evidence="2 3" key="1">
    <citation type="journal article" date="2018" name="Infect. Genet. Evol.">
        <title>Genome-wide analysis of Borrelia turcica and 'Candidatus Borrelia tachyglossi' shows relapsing fever-like genomes with unique genomic links to Lyme disease Borrelia.</title>
        <authorList>
            <person name="Gofton A.W."/>
            <person name="Margos G."/>
            <person name="Fingerle V."/>
            <person name="Hepner S."/>
            <person name="Loh S.M."/>
            <person name="Ryan U."/>
            <person name="Irwin P."/>
            <person name="Oskam C.L."/>
        </authorList>
    </citation>
    <scope>NUCLEOTIDE SEQUENCE [LARGE SCALE GENOMIC DNA]</scope>
    <source>
        <strain evidence="2 3">IST7</strain>
        <plasmid evidence="2">lp129</plasmid>
    </source>
</reference>
<dbReference type="Gene3D" id="1.20.120.1640">
    <property type="match status" value="1"/>
</dbReference>